<dbReference type="NCBIfam" id="TIGR02791">
    <property type="entry name" value="VirB5"/>
    <property type="match status" value="1"/>
</dbReference>
<gene>
    <name evidence="3" type="ORF">ALQ65_04646</name>
</gene>
<dbReference type="SUPFAM" id="SSF101082">
    <property type="entry name" value="Typo IV secretion system protein TraC"/>
    <property type="match status" value="1"/>
</dbReference>
<accession>A0A3M3JH88</accession>
<keyword evidence="1" id="KW-0175">Coiled coil</keyword>
<protein>
    <submittedName>
        <fullName evidence="3">Conjugal transfer protein</fullName>
    </submittedName>
</protein>
<evidence type="ECO:0000313" key="3">
    <source>
        <dbReference type="EMBL" id="RMN09521.1"/>
    </source>
</evidence>
<evidence type="ECO:0000313" key="4">
    <source>
        <dbReference type="Proteomes" id="UP000271468"/>
    </source>
</evidence>
<feature type="coiled-coil region" evidence="1">
    <location>
        <begin position="218"/>
        <end position="285"/>
    </location>
</feature>
<feature type="region of interest" description="Disordered" evidence="2">
    <location>
        <begin position="1"/>
        <end position="29"/>
    </location>
</feature>
<evidence type="ECO:0000256" key="1">
    <source>
        <dbReference type="SAM" id="Coils"/>
    </source>
</evidence>
<feature type="region of interest" description="Disordered" evidence="2">
    <location>
        <begin position="295"/>
        <end position="323"/>
    </location>
</feature>
<feature type="compositionally biased region" description="Polar residues" evidence="2">
    <location>
        <begin position="314"/>
        <end position="323"/>
    </location>
</feature>
<dbReference type="EMBL" id="RBOV01000285">
    <property type="protein sequence ID" value="RMN09521.1"/>
    <property type="molecule type" value="Genomic_DNA"/>
</dbReference>
<dbReference type="Pfam" id="PF07996">
    <property type="entry name" value="T4SS"/>
    <property type="match status" value="1"/>
</dbReference>
<sequence length="323" mass="35357">MVAVAVGHGNEPGGGRAHPATPRHDRSQGMGRCIPGGRGSAPMVEHRRPRCMAACVRLRRGLAPVHEHARCTALDAGVSESLEGHSGTQRNGGFIMNKHVMAYALSALMLTAGLPAAHAAVPGVPVLDPSTLLALKANALAQAKQAMDALTTAKEAISETAKQYNHYKGIITGNDMLGGFLNDPALNRVMPMGDWAEVYSTGRDIVSLRDRYGLTSDNASVQAKFDQMMAAADALERNYKASTERVKNAEMLRTRLNEVTTPQQKEDLQLRYQQELIELQNQQMRLANMQMLQQQQEKMENEKRAQAFSDYMNGKTSVRPSYD</sequence>
<dbReference type="Proteomes" id="UP000271468">
    <property type="component" value="Unassembled WGS sequence"/>
</dbReference>
<dbReference type="Gene3D" id="1.20.58.430">
    <property type="entry name" value="Type IV secretion system, VirB5-domain"/>
    <property type="match status" value="1"/>
</dbReference>
<dbReference type="InterPro" id="IPR023220">
    <property type="entry name" value="T4SS_VirB5-domain"/>
</dbReference>
<dbReference type="CDD" id="cd14262">
    <property type="entry name" value="VirB5_like"/>
    <property type="match status" value="1"/>
</dbReference>
<comment type="caution">
    <text evidence="3">The sequence shown here is derived from an EMBL/GenBank/DDBJ whole genome shotgun (WGS) entry which is preliminary data.</text>
</comment>
<dbReference type="AlphaFoldDB" id="A0A3M3JH88"/>
<evidence type="ECO:0000256" key="2">
    <source>
        <dbReference type="SAM" id="MobiDB-lite"/>
    </source>
</evidence>
<proteinExistence type="predicted"/>
<name>A0A3M3JH88_9PSED</name>
<organism evidence="3 4">
    <name type="scientific">Pseudomonas syringae pv. coriandricola</name>
    <dbReference type="NCBI Taxonomy" id="264453"/>
    <lineage>
        <taxon>Bacteria</taxon>
        <taxon>Pseudomonadati</taxon>
        <taxon>Pseudomonadota</taxon>
        <taxon>Gammaproteobacteria</taxon>
        <taxon>Pseudomonadales</taxon>
        <taxon>Pseudomonadaceae</taxon>
        <taxon>Pseudomonas</taxon>
    </lineage>
</organism>
<dbReference type="InterPro" id="IPR014158">
    <property type="entry name" value="T4SS_VirB5"/>
</dbReference>
<reference evidence="3 4" key="1">
    <citation type="submission" date="2018-08" db="EMBL/GenBank/DDBJ databases">
        <title>Recombination of ecologically and evolutionarily significant loci maintains genetic cohesion in the Pseudomonas syringae species complex.</title>
        <authorList>
            <person name="Dillon M."/>
            <person name="Thakur S."/>
            <person name="Almeida R.N.D."/>
            <person name="Weir B.S."/>
            <person name="Guttman D.S."/>
        </authorList>
    </citation>
    <scope>NUCLEOTIDE SEQUENCE [LARGE SCALE GENOMIC DNA]</scope>
    <source>
        <strain evidence="3 4">ICMP 12341</strain>
    </source>
</reference>